<proteinExistence type="predicted"/>
<reference evidence="1" key="1">
    <citation type="submission" date="2014-09" db="EMBL/GenBank/DDBJ databases">
        <authorList>
            <person name="Magalhaes I.L.F."/>
            <person name="Oliveira U."/>
            <person name="Santos F.R."/>
            <person name="Vidigal T.H.D.A."/>
            <person name="Brescovit A.D."/>
            <person name="Santos A.J."/>
        </authorList>
    </citation>
    <scope>NUCLEOTIDE SEQUENCE</scope>
    <source>
        <tissue evidence="1">Shoot tissue taken approximately 20 cm above the soil surface</tissue>
    </source>
</reference>
<sequence length="15" mass="1656">MALFSSYGSKYSCVL</sequence>
<organism evidence="1">
    <name type="scientific">Arundo donax</name>
    <name type="common">Giant reed</name>
    <name type="synonym">Donax arundinaceus</name>
    <dbReference type="NCBI Taxonomy" id="35708"/>
    <lineage>
        <taxon>Eukaryota</taxon>
        <taxon>Viridiplantae</taxon>
        <taxon>Streptophyta</taxon>
        <taxon>Embryophyta</taxon>
        <taxon>Tracheophyta</taxon>
        <taxon>Spermatophyta</taxon>
        <taxon>Magnoliopsida</taxon>
        <taxon>Liliopsida</taxon>
        <taxon>Poales</taxon>
        <taxon>Poaceae</taxon>
        <taxon>PACMAD clade</taxon>
        <taxon>Arundinoideae</taxon>
        <taxon>Arundineae</taxon>
        <taxon>Arundo</taxon>
    </lineage>
</organism>
<accession>A0A0A9BQQ5</accession>
<evidence type="ECO:0000313" key="1">
    <source>
        <dbReference type="EMBL" id="JAD65686.1"/>
    </source>
</evidence>
<dbReference type="EMBL" id="GBRH01232209">
    <property type="protein sequence ID" value="JAD65686.1"/>
    <property type="molecule type" value="Transcribed_RNA"/>
</dbReference>
<name>A0A0A9BQQ5_ARUDO</name>
<reference evidence="1" key="2">
    <citation type="journal article" date="2015" name="Data Brief">
        <title>Shoot transcriptome of the giant reed, Arundo donax.</title>
        <authorList>
            <person name="Barrero R.A."/>
            <person name="Guerrero F.D."/>
            <person name="Moolhuijzen P."/>
            <person name="Goolsby J.A."/>
            <person name="Tidwell J."/>
            <person name="Bellgard S.E."/>
            <person name="Bellgard M.I."/>
        </authorList>
    </citation>
    <scope>NUCLEOTIDE SEQUENCE</scope>
    <source>
        <tissue evidence="1">Shoot tissue taken approximately 20 cm above the soil surface</tissue>
    </source>
</reference>
<protein>
    <submittedName>
        <fullName evidence="1">Uncharacterized protein</fullName>
    </submittedName>
</protein>